<comment type="caution">
    <text evidence="1">The sequence shown here is derived from an EMBL/GenBank/DDBJ whole genome shotgun (WGS) entry which is preliminary data.</text>
</comment>
<accession>A0A5M9J780</accession>
<protein>
    <submittedName>
        <fullName evidence="1">Uncharacterized protein</fullName>
    </submittedName>
</protein>
<evidence type="ECO:0000313" key="2">
    <source>
        <dbReference type="Proteomes" id="UP000322873"/>
    </source>
</evidence>
<keyword evidence="2" id="KW-1185">Reference proteome</keyword>
<organism evidence="1 2">
    <name type="scientific">Monilinia fructicola</name>
    <name type="common">Brown rot fungus</name>
    <name type="synonym">Ciboria fructicola</name>
    <dbReference type="NCBI Taxonomy" id="38448"/>
    <lineage>
        <taxon>Eukaryota</taxon>
        <taxon>Fungi</taxon>
        <taxon>Dikarya</taxon>
        <taxon>Ascomycota</taxon>
        <taxon>Pezizomycotina</taxon>
        <taxon>Leotiomycetes</taxon>
        <taxon>Helotiales</taxon>
        <taxon>Sclerotiniaceae</taxon>
        <taxon>Monilinia</taxon>
    </lineage>
</organism>
<evidence type="ECO:0000313" key="1">
    <source>
        <dbReference type="EMBL" id="KAA8565021.1"/>
    </source>
</evidence>
<dbReference type="Proteomes" id="UP000322873">
    <property type="component" value="Unassembled WGS sequence"/>
</dbReference>
<dbReference type="EMBL" id="VICG01000014">
    <property type="protein sequence ID" value="KAA8565021.1"/>
    <property type="molecule type" value="Genomic_DNA"/>
</dbReference>
<dbReference type="AlphaFoldDB" id="A0A5M9J780"/>
<reference evidence="1 2" key="1">
    <citation type="submission" date="2019-06" db="EMBL/GenBank/DDBJ databases">
        <title>Genome Sequence of the Brown Rot Fungal Pathogen Monilinia fructicola.</title>
        <authorList>
            <person name="De Miccolis Angelini R.M."/>
            <person name="Landi L."/>
            <person name="Abate D."/>
            <person name="Pollastro S."/>
            <person name="Romanazzi G."/>
            <person name="Faretra F."/>
        </authorList>
    </citation>
    <scope>NUCLEOTIDE SEQUENCE [LARGE SCALE GENOMIC DNA]</scope>
    <source>
        <strain evidence="1 2">Mfrc123</strain>
    </source>
</reference>
<name>A0A5M9J780_MONFR</name>
<sequence length="88" mass="10091">MNQRVMTSHISQVTSSLHNCTSLPNSIIHTRSNTRNRTSLTLNNALYCCHHPKVLSFGPSSFLFYLDQIAHRPFNLNLLVIVLIYLHQ</sequence>
<gene>
    <name evidence="1" type="ORF">EYC84_010786</name>
</gene>
<proteinExistence type="predicted"/>